<proteinExistence type="inferred from homology"/>
<evidence type="ECO:0000256" key="2">
    <source>
        <dbReference type="ARBA" id="ARBA00023002"/>
    </source>
</evidence>
<keyword evidence="4" id="KW-1185">Reference proteome</keyword>
<dbReference type="PANTHER" id="PTHR43477:SF1">
    <property type="entry name" value="DIHYDROANTICAPSIN 7-DEHYDROGENASE"/>
    <property type="match status" value="1"/>
</dbReference>
<organism evidence="3 4">
    <name type="scientific">Actinomadura vinacea</name>
    <dbReference type="NCBI Taxonomy" id="115336"/>
    <lineage>
        <taxon>Bacteria</taxon>
        <taxon>Bacillati</taxon>
        <taxon>Actinomycetota</taxon>
        <taxon>Actinomycetes</taxon>
        <taxon>Streptosporangiales</taxon>
        <taxon>Thermomonosporaceae</taxon>
        <taxon>Actinomadura</taxon>
    </lineage>
</organism>
<keyword evidence="2" id="KW-0560">Oxidoreductase</keyword>
<dbReference type="PANTHER" id="PTHR43477">
    <property type="entry name" value="DIHYDROANTICAPSIN 7-DEHYDROGENASE"/>
    <property type="match status" value="1"/>
</dbReference>
<gene>
    <name evidence="3" type="ORF">GCM10010191_21820</name>
</gene>
<name>A0ABN3IS89_9ACTN</name>
<dbReference type="PRINTS" id="PR00081">
    <property type="entry name" value="GDHRDH"/>
</dbReference>
<sequence>MARLDNAVTVVTGAGGGVGRQAALRLAAEGSRVGLTDLGASSLKETASLAREAGGGSVVNVSSIGALAALPNIGIYCASKAAVLGLTRSLAMEYAPHNVRANILCPGLVDTQMAAEHQKSFATPQDAIDALAGRQMLKRYAQPVEIAEVIVFLISKEASFMTGATVPVEAGWTAR</sequence>
<dbReference type="PRINTS" id="PR00080">
    <property type="entry name" value="SDRFAMILY"/>
</dbReference>
<evidence type="ECO:0000313" key="3">
    <source>
        <dbReference type="EMBL" id="GAA2412116.1"/>
    </source>
</evidence>
<dbReference type="Pfam" id="PF13561">
    <property type="entry name" value="adh_short_C2"/>
    <property type="match status" value="1"/>
</dbReference>
<dbReference type="InterPro" id="IPR020904">
    <property type="entry name" value="Sc_DH/Rdtase_CS"/>
</dbReference>
<dbReference type="InterPro" id="IPR036291">
    <property type="entry name" value="NAD(P)-bd_dom_sf"/>
</dbReference>
<dbReference type="Gene3D" id="3.40.50.720">
    <property type="entry name" value="NAD(P)-binding Rossmann-like Domain"/>
    <property type="match status" value="2"/>
</dbReference>
<comment type="caution">
    <text evidence="3">The sequence shown here is derived from an EMBL/GenBank/DDBJ whole genome shotgun (WGS) entry which is preliminary data.</text>
</comment>
<accession>A0ABN3IS89</accession>
<dbReference type="PROSITE" id="PS00061">
    <property type="entry name" value="ADH_SHORT"/>
    <property type="match status" value="1"/>
</dbReference>
<dbReference type="CDD" id="cd05233">
    <property type="entry name" value="SDR_c"/>
    <property type="match status" value="1"/>
</dbReference>
<evidence type="ECO:0000313" key="4">
    <source>
        <dbReference type="Proteomes" id="UP001501231"/>
    </source>
</evidence>
<evidence type="ECO:0008006" key="5">
    <source>
        <dbReference type="Google" id="ProtNLM"/>
    </source>
</evidence>
<dbReference type="InterPro" id="IPR002347">
    <property type="entry name" value="SDR_fam"/>
</dbReference>
<dbReference type="SUPFAM" id="SSF51735">
    <property type="entry name" value="NAD(P)-binding Rossmann-fold domains"/>
    <property type="match status" value="1"/>
</dbReference>
<dbReference type="EMBL" id="BAAARW010000008">
    <property type="protein sequence ID" value="GAA2412116.1"/>
    <property type="molecule type" value="Genomic_DNA"/>
</dbReference>
<dbReference type="InterPro" id="IPR051122">
    <property type="entry name" value="SDR_DHRS6-like"/>
</dbReference>
<reference evidence="3 4" key="1">
    <citation type="journal article" date="2019" name="Int. J. Syst. Evol. Microbiol.">
        <title>The Global Catalogue of Microorganisms (GCM) 10K type strain sequencing project: providing services to taxonomists for standard genome sequencing and annotation.</title>
        <authorList>
            <consortium name="The Broad Institute Genomics Platform"/>
            <consortium name="The Broad Institute Genome Sequencing Center for Infectious Disease"/>
            <person name="Wu L."/>
            <person name="Ma J."/>
        </authorList>
    </citation>
    <scope>NUCLEOTIDE SEQUENCE [LARGE SCALE GENOMIC DNA]</scope>
    <source>
        <strain evidence="3 4">JCM 3325</strain>
    </source>
</reference>
<protein>
    <recommendedName>
        <fullName evidence="5">SDR family oxidoreductase</fullName>
    </recommendedName>
</protein>
<comment type="similarity">
    <text evidence="1">Belongs to the short-chain dehydrogenases/reductases (SDR) family.</text>
</comment>
<evidence type="ECO:0000256" key="1">
    <source>
        <dbReference type="ARBA" id="ARBA00006484"/>
    </source>
</evidence>
<dbReference type="RefSeq" id="WP_344588616.1">
    <property type="nucleotide sequence ID" value="NZ_BAAARW010000008.1"/>
</dbReference>
<dbReference type="Proteomes" id="UP001501231">
    <property type="component" value="Unassembled WGS sequence"/>
</dbReference>